<dbReference type="STRING" id="1450537.A0A395HF61"/>
<protein>
    <recommendedName>
        <fullName evidence="1">T6SS Phospholipase effector Tle1-like catalytic domain-containing protein</fullName>
    </recommendedName>
</protein>
<dbReference type="Proteomes" id="UP000248961">
    <property type="component" value="Unassembled WGS sequence"/>
</dbReference>
<dbReference type="GeneID" id="37204589"/>
<dbReference type="OrthoDB" id="3057168at2759"/>
<name>A0A395HF61_ASPHC</name>
<dbReference type="PANTHER" id="PTHR33840:SF16">
    <property type="entry name" value="DUF2235 DOMAIN-CONTAINING PROTEIN"/>
    <property type="match status" value="1"/>
</dbReference>
<organism evidence="2 3">
    <name type="scientific">Aspergillus homomorphus (strain CBS 101889)</name>
    <dbReference type="NCBI Taxonomy" id="1450537"/>
    <lineage>
        <taxon>Eukaryota</taxon>
        <taxon>Fungi</taxon>
        <taxon>Dikarya</taxon>
        <taxon>Ascomycota</taxon>
        <taxon>Pezizomycotina</taxon>
        <taxon>Eurotiomycetes</taxon>
        <taxon>Eurotiomycetidae</taxon>
        <taxon>Eurotiales</taxon>
        <taxon>Aspergillaceae</taxon>
        <taxon>Aspergillus</taxon>
        <taxon>Aspergillus subgen. Circumdati</taxon>
    </lineage>
</organism>
<evidence type="ECO:0000259" key="1">
    <source>
        <dbReference type="Pfam" id="PF09994"/>
    </source>
</evidence>
<accession>A0A395HF61</accession>
<dbReference type="AlphaFoldDB" id="A0A395HF61"/>
<dbReference type="VEuPathDB" id="FungiDB:BO97DRAFT_474186"/>
<dbReference type="InterPro" id="IPR018712">
    <property type="entry name" value="Tle1-like_cat"/>
</dbReference>
<reference evidence="2 3" key="1">
    <citation type="submission" date="2018-02" db="EMBL/GenBank/DDBJ databases">
        <title>The genomes of Aspergillus section Nigri reveals drivers in fungal speciation.</title>
        <authorList>
            <consortium name="DOE Joint Genome Institute"/>
            <person name="Vesth T.C."/>
            <person name="Nybo J."/>
            <person name="Theobald S."/>
            <person name="Brandl J."/>
            <person name="Frisvad J.C."/>
            <person name="Nielsen K.F."/>
            <person name="Lyhne E.K."/>
            <person name="Kogle M.E."/>
            <person name="Kuo A."/>
            <person name="Riley R."/>
            <person name="Clum A."/>
            <person name="Nolan M."/>
            <person name="Lipzen A."/>
            <person name="Salamov A."/>
            <person name="Henrissat B."/>
            <person name="Wiebenga A."/>
            <person name="De vries R.P."/>
            <person name="Grigoriev I.V."/>
            <person name="Mortensen U.H."/>
            <person name="Andersen M.R."/>
            <person name="Baker S.E."/>
        </authorList>
    </citation>
    <scope>NUCLEOTIDE SEQUENCE [LARGE SCALE GENOMIC DNA]</scope>
    <source>
        <strain evidence="2 3">CBS 101889</strain>
    </source>
</reference>
<evidence type="ECO:0000313" key="2">
    <source>
        <dbReference type="EMBL" id="RAL06601.1"/>
    </source>
</evidence>
<proteinExistence type="predicted"/>
<dbReference type="PANTHER" id="PTHR33840">
    <property type="match status" value="1"/>
</dbReference>
<dbReference type="Pfam" id="PF09994">
    <property type="entry name" value="T6SS_Tle1-like_cat"/>
    <property type="match status" value="1"/>
</dbReference>
<sequence>MNIPSNIARISHFVHQIVYYDAGVSTGTSKKEDQSWVAITMAGVQKTWEGAFGRGLEENVCEGYNFLVKNWSPGDEIHIFDFSQGAYTSRALAGLICNMGICMPDMMDDWLSRMEIGSWSEVPKGATAGLKYEDRFYKDAPIEVIGVFDTVGALGLPNNTWYDVTSRNSEEHGFHDTDVHPQIKHAFHAVALDDNRAPFSPTLWHLPVRNTKTKLIQCWFPGCHIHIGGGSEQTAQHRGDLESMASLSLAWMVDRVREHTKLQFEPYELTRLYQTYINTILDLSQRFFKKSHDDEAGPNNRTGYGGWGMGSRPDSMTFGIKMTGTINRTPGQYKPIKKNDKNETVTLNPHHYSTEEYTHPVVAYALGKSYQEANQGPVLHYQPEALKDFTRVKSPTDPVTAGWDYLWRGSEPAAEPEVLLIPEVPLWEDTDDNLMSERDYMRADWLAFRGPRLWFPKPVRDHIDAHLAKHEDLQREVWLLLHLADKARSQLSSVWRKRSVAYKLRQKLPSTGNEENVKLMLETGVRTWEFLAMLDQGKLYPEMVYEGKRL</sequence>
<feature type="domain" description="T6SS Phospholipase effector Tle1-like catalytic" evidence="1">
    <location>
        <begin position="5"/>
        <end position="254"/>
    </location>
</feature>
<dbReference type="EMBL" id="KZ824371">
    <property type="protein sequence ID" value="RAL06601.1"/>
    <property type="molecule type" value="Genomic_DNA"/>
</dbReference>
<evidence type="ECO:0000313" key="3">
    <source>
        <dbReference type="Proteomes" id="UP000248961"/>
    </source>
</evidence>
<keyword evidence="3" id="KW-1185">Reference proteome</keyword>
<dbReference type="RefSeq" id="XP_025545755.1">
    <property type="nucleotide sequence ID" value="XM_025700300.1"/>
</dbReference>
<gene>
    <name evidence="2" type="ORF">BO97DRAFT_474186</name>
</gene>